<dbReference type="Gene3D" id="2.60.40.380">
    <property type="entry name" value="Purple acid phosphatase-like, N-terminal"/>
    <property type="match status" value="1"/>
</dbReference>
<dbReference type="InterPro" id="IPR032093">
    <property type="entry name" value="PhoD_N"/>
</dbReference>
<dbReference type="PANTHER" id="PTHR43606:SF1">
    <property type="entry name" value="PHOD-LIKE PHOSPHATASE METALLOPHOSPHATASE DOMAIN-CONTAINING PROTEIN"/>
    <property type="match status" value="1"/>
</dbReference>
<dbReference type="PANTHER" id="PTHR43606">
    <property type="entry name" value="PHOSPHATASE, PUTATIVE (AFU_ORTHOLOGUE AFUA_6G08710)-RELATED"/>
    <property type="match status" value="1"/>
</dbReference>
<organism evidence="4 5">
    <name type="scientific">Mesorhizobium delmotii</name>
    <dbReference type="NCBI Taxonomy" id="1631247"/>
    <lineage>
        <taxon>Bacteria</taxon>
        <taxon>Pseudomonadati</taxon>
        <taxon>Pseudomonadota</taxon>
        <taxon>Alphaproteobacteria</taxon>
        <taxon>Hyphomicrobiales</taxon>
        <taxon>Phyllobacteriaceae</taxon>
        <taxon>Mesorhizobium</taxon>
    </lineage>
</organism>
<feature type="domain" description="PhoD-like phosphatase metallophosphatase" evidence="2">
    <location>
        <begin position="155"/>
        <end position="517"/>
    </location>
</feature>
<dbReference type="InterPro" id="IPR006311">
    <property type="entry name" value="TAT_signal"/>
</dbReference>
<sequence>MAAPFNAIQETAMNKISMTRRAFVTSVSAAGLVGVSGLALPYYSRANQRPAFTHGIQSGDVDATSGVVWTRTDRPSRVMFEVSSTENFANALRLAPLDTSPASDYTVKRLLTDLASDQDIFYRMIAADLADINAVSEPIVGRFRTAPASKRDIRFAWSGDTAGQGWGIDDTGMKTYATIGKHTPDFFLHSGDTIYADGAMKDEVDLTNGSKWRNNVLIDEKRKVAETLDEYRGQWKYNLMDGHVLGLNAICPTFYQWDDHEVVNNWSDSKDLSADDRYSEKNIHVLAARAARAFHEMTTIRYEPSEPGRVYRKIAYGPLLDVFFLDMRSYRGANGPGMQDTVTPQSRILGEQQTKWLKRELATSNATWKIIAADMPLGLVVWNDATKKAGAEAISNGDNGPGKGRELEIADLLRYIKNAGITNTVWLTADVHYTAAHYYNPDRAQFQDFNPFWEFVSGPLHAGTYGPNDFDMTFGPELKFIKAPTAEQGQNLPPSAGLQFFGLVDIDGATEQMTVRLMDRDDNELYKVTLDPVQSA</sequence>
<dbReference type="Pfam" id="PF09423">
    <property type="entry name" value="PhoD"/>
    <property type="match status" value="1"/>
</dbReference>
<gene>
    <name evidence="4" type="ORF">BQ8482_20347</name>
</gene>
<accession>A0A2P9AKQ0</accession>
<keyword evidence="1" id="KW-0472">Membrane</keyword>
<dbReference type="InterPro" id="IPR018946">
    <property type="entry name" value="PhoD-like_MPP"/>
</dbReference>
<dbReference type="InterPro" id="IPR038607">
    <property type="entry name" value="PhoD-like_sf"/>
</dbReference>
<feature type="transmembrane region" description="Helical" evidence="1">
    <location>
        <begin position="22"/>
        <end position="43"/>
    </location>
</feature>
<keyword evidence="1" id="KW-1133">Transmembrane helix</keyword>
<dbReference type="InterPro" id="IPR052900">
    <property type="entry name" value="Phospholipid_Metab_Enz"/>
</dbReference>
<name>A0A2P9AKQ0_9HYPH</name>
<evidence type="ECO:0000259" key="3">
    <source>
        <dbReference type="Pfam" id="PF16655"/>
    </source>
</evidence>
<evidence type="ECO:0000313" key="5">
    <source>
        <dbReference type="Proteomes" id="UP000245698"/>
    </source>
</evidence>
<keyword evidence="1" id="KW-0812">Transmembrane</keyword>
<dbReference type="AlphaFoldDB" id="A0A2P9AKQ0"/>
<evidence type="ECO:0000259" key="2">
    <source>
        <dbReference type="Pfam" id="PF09423"/>
    </source>
</evidence>
<proteinExistence type="predicted"/>
<evidence type="ECO:0000313" key="4">
    <source>
        <dbReference type="EMBL" id="SJM31732.1"/>
    </source>
</evidence>
<feature type="domain" description="Phospholipase D N-terminal" evidence="3">
    <location>
        <begin position="54"/>
        <end position="145"/>
    </location>
</feature>
<dbReference type="PROSITE" id="PS51318">
    <property type="entry name" value="TAT"/>
    <property type="match status" value="1"/>
</dbReference>
<keyword evidence="5" id="KW-1185">Reference proteome</keyword>
<dbReference type="InterPro" id="IPR029052">
    <property type="entry name" value="Metallo-depent_PP-like"/>
</dbReference>
<dbReference type="Gene3D" id="3.60.21.70">
    <property type="entry name" value="PhoD-like phosphatase"/>
    <property type="match status" value="1"/>
</dbReference>
<dbReference type="SUPFAM" id="SSF56300">
    <property type="entry name" value="Metallo-dependent phosphatases"/>
    <property type="match status" value="1"/>
</dbReference>
<reference evidence="5" key="1">
    <citation type="submission" date="2016-12" db="EMBL/GenBank/DDBJ databases">
        <authorList>
            <person name="Brunel B."/>
        </authorList>
    </citation>
    <scope>NUCLEOTIDE SEQUENCE [LARGE SCALE GENOMIC DNA]</scope>
</reference>
<dbReference type="EMBL" id="FUIG01000026">
    <property type="protein sequence ID" value="SJM31732.1"/>
    <property type="molecule type" value="Genomic_DNA"/>
</dbReference>
<evidence type="ECO:0000256" key="1">
    <source>
        <dbReference type="SAM" id="Phobius"/>
    </source>
</evidence>
<dbReference type="Pfam" id="PF16655">
    <property type="entry name" value="PhoD_N"/>
    <property type="match status" value="1"/>
</dbReference>
<protein>
    <submittedName>
        <fullName evidence="4">Alkaline phosphatase D-related protein</fullName>
    </submittedName>
</protein>
<dbReference type="Proteomes" id="UP000245698">
    <property type="component" value="Unassembled WGS sequence"/>
</dbReference>